<reference evidence="5 6" key="1">
    <citation type="journal article" date="2012" name="PLoS Pathog.">
        <title>Diverse lifestyles and strategies of plant pathogenesis encoded in the genomes of eighteen Dothideomycetes fungi.</title>
        <authorList>
            <person name="Ohm R.A."/>
            <person name="Feau N."/>
            <person name="Henrissat B."/>
            <person name="Schoch C.L."/>
            <person name="Horwitz B.A."/>
            <person name="Barry K.W."/>
            <person name="Condon B.J."/>
            <person name="Copeland A.C."/>
            <person name="Dhillon B."/>
            <person name="Glaser F."/>
            <person name="Hesse C.N."/>
            <person name="Kosti I."/>
            <person name="LaButti K."/>
            <person name="Lindquist E.A."/>
            <person name="Lucas S."/>
            <person name="Salamov A.A."/>
            <person name="Bradshaw R.E."/>
            <person name="Ciuffetti L."/>
            <person name="Hamelin R.C."/>
            <person name="Kema G.H.J."/>
            <person name="Lawrence C."/>
            <person name="Scott J.A."/>
            <person name="Spatafora J.W."/>
            <person name="Turgeon B.G."/>
            <person name="de Wit P.J.G.M."/>
            <person name="Zhong S."/>
            <person name="Goodwin S.B."/>
            <person name="Grigoriev I.V."/>
        </authorList>
    </citation>
    <scope>NUCLEOTIDE SEQUENCE [LARGE SCALE GENOMIC DNA]</scope>
    <source>
        <strain evidence="6">28A</strain>
    </source>
</reference>
<dbReference type="PROSITE" id="PS50075">
    <property type="entry name" value="CARRIER"/>
    <property type="match status" value="1"/>
</dbReference>
<evidence type="ECO:0000313" key="5">
    <source>
        <dbReference type="EMBL" id="EOA81017.1"/>
    </source>
</evidence>
<keyword evidence="1" id="KW-0596">Phosphopantetheine</keyword>
<evidence type="ECO:0000259" key="4">
    <source>
        <dbReference type="PROSITE" id="PS50075"/>
    </source>
</evidence>
<organism evidence="5 6">
    <name type="scientific">Exserohilum turcicum (strain 28A)</name>
    <name type="common">Northern leaf blight fungus</name>
    <name type="synonym">Setosphaeria turcica</name>
    <dbReference type="NCBI Taxonomy" id="671987"/>
    <lineage>
        <taxon>Eukaryota</taxon>
        <taxon>Fungi</taxon>
        <taxon>Dikarya</taxon>
        <taxon>Ascomycota</taxon>
        <taxon>Pezizomycotina</taxon>
        <taxon>Dothideomycetes</taxon>
        <taxon>Pleosporomycetidae</taxon>
        <taxon>Pleosporales</taxon>
        <taxon>Pleosporineae</taxon>
        <taxon>Pleosporaceae</taxon>
        <taxon>Exserohilum</taxon>
    </lineage>
</organism>
<dbReference type="Gene3D" id="3.40.50.12780">
    <property type="entry name" value="N-terminal domain of ligase-like"/>
    <property type="match status" value="1"/>
</dbReference>
<dbReference type="InterPro" id="IPR006162">
    <property type="entry name" value="Ppantetheine_attach_site"/>
</dbReference>
<dbReference type="InterPro" id="IPR042099">
    <property type="entry name" value="ANL_N_sf"/>
</dbReference>
<dbReference type="SMART" id="SM00823">
    <property type="entry name" value="PKS_PP"/>
    <property type="match status" value="1"/>
</dbReference>
<dbReference type="PROSITE" id="PS00012">
    <property type="entry name" value="PHOSPHOPANTETHEINE"/>
    <property type="match status" value="1"/>
</dbReference>
<dbReference type="InterPro" id="IPR020806">
    <property type="entry name" value="PKS_PP-bd"/>
</dbReference>
<keyword evidence="3" id="KW-0175">Coiled coil</keyword>
<dbReference type="STRING" id="671987.R0JXM9"/>
<dbReference type="Pfam" id="PF00501">
    <property type="entry name" value="AMP-binding"/>
    <property type="match status" value="1"/>
</dbReference>
<dbReference type="InterPro" id="IPR051414">
    <property type="entry name" value="Adenylate-forming_Reductase"/>
</dbReference>
<feature type="coiled-coil region" evidence="3">
    <location>
        <begin position="495"/>
        <end position="522"/>
    </location>
</feature>
<accession>R0JXM9</accession>
<dbReference type="InterPro" id="IPR013120">
    <property type="entry name" value="FAR_NAD-bd"/>
</dbReference>
<dbReference type="GO" id="GO:0031177">
    <property type="term" value="F:phosphopantetheine binding"/>
    <property type="evidence" value="ECO:0007669"/>
    <property type="project" value="InterPro"/>
</dbReference>
<dbReference type="SUPFAM" id="SSF56801">
    <property type="entry name" value="Acetyl-CoA synthetase-like"/>
    <property type="match status" value="1"/>
</dbReference>
<dbReference type="HOGENOM" id="CLU_002220_2_0_1"/>
<keyword evidence="6" id="KW-1185">Reference proteome</keyword>
<dbReference type="SUPFAM" id="SSF51735">
    <property type="entry name" value="NAD(P)-binding Rossmann-fold domains"/>
    <property type="match status" value="1"/>
</dbReference>
<dbReference type="Pfam" id="PF23562">
    <property type="entry name" value="AMP-binding_C_3"/>
    <property type="match status" value="1"/>
</dbReference>
<dbReference type="Gene3D" id="3.40.50.720">
    <property type="entry name" value="NAD(P)-binding Rossmann-like Domain"/>
    <property type="match status" value="1"/>
</dbReference>
<dbReference type="InterPro" id="IPR036736">
    <property type="entry name" value="ACP-like_sf"/>
</dbReference>
<gene>
    <name evidence="5" type="ORF">SETTUDRAFT_144230</name>
</gene>
<evidence type="ECO:0000256" key="3">
    <source>
        <dbReference type="SAM" id="Coils"/>
    </source>
</evidence>
<dbReference type="RefSeq" id="XP_008031575.1">
    <property type="nucleotide sequence ID" value="XM_008033384.1"/>
</dbReference>
<reference evidence="5 6" key="2">
    <citation type="journal article" date="2013" name="PLoS Genet.">
        <title>Comparative genome structure, secondary metabolite, and effector coding capacity across Cochliobolus pathogens.</title>
        <authorList>
            <person name="Condon B.J."/>
            <person name="Leng Y."/>
            <person name="Wu D."/>
            <person name="Bushley K.E."/>
            <person name="Ohm R.A."/>
            <person name="Otillar R."/>
            <person name="Martin J."/>
            <person name="Schackwitz W."/>
            <person name="Grimwood J."/>
            <person name="MohdZainudin N."/>
            <person name="Xue C."/>
            <person name="Wang R."/>
            <person name="Manning V.A."/>
            <person name="Dhillon B."/>
            <person name="Tu Z.J."/>
            <person name="Steffenson B.J."/>
            <person name="Salamov A."/>
            <person name="Sun H."/>
            <person name="Lowry S."/>
            <person name="LaButti K."/>
            <person name="Han J."/>
            <person name="Copeland A."/>
            <person name="Lindquist E."/>
            <person name="Barry K."/>
            <person name="Schmutz J."/>
            <person name="Baker S.E."/>
            <person name="Ciuffetti L.M."/>
            <person name="Grigoriev I.V."/>
            <person name="Zhong S."/>
            <person name="Turgeon B.G."/>
        </authorList>
    </citation>
    <scope>NUCLEOTIDE SEQUENCE [LARGE SCALE GENOMIC DNA]</scope>
    <source>
        <strain evidence="6">28A</strain>
    </source>
</reference>
<dbReference type="GeneID" id="19396749"/>
<dbReference type="Gene3D" id="1.10.1200.10">
    <property type="entry name" value="ACP-like"/>
    <property type="match status" value="1"/>
</dbReference>
<name>R0JXM9_EXST2</name>
<dbReference type="Proteomes" id="UP000016935">
    <property type="component" value="Unassembled WGS sequence"/>
</dbReference>
<dbReference type="Pfam" id="PF07993">
    <property type="entry name" value="NAD_binding_4"/>
    <property type="match status" value="1"/>
</dbReference>
<dbReference type="eggNOG" id="KOG1178">
    <property type="taxonomic scope" value="Eukaryota"/>
</dbReference>
<dbReference type="InterPro" id="IPR036291">
    <property type="entry name" value="NAD(P)-bd_dom_sf"/>
</dbReference>
<evidence type="ECO:0000313" key="6">
    <source>
        <dbReference type="Proteomes" id="UP000016935"/>
    </source>
</evidence>
<evidence type="ECO:0000256" key="2">
    <source>
        <dbReference type="ARBA" id="ARBA00022553"/>
    </source>
</evidence>
<dbReference type="SUPFAM" id="SSF47336">
    <property type="entry name" value="ACP-like"/>
    <property type="match status" value="1"/>
</dbReference>
<dbReference type="InterPro" id="IPR009081">
    <property type="entry name" value="PP-bd_ACP"/>
</dbReference>
<dbReference type="PANTHER" id="PTHR43439:SF2">
    <property type="entry name" value="ENZYME, PUTATIVE (JCVI)-RELATED"/>
    <property type="match status" value="1"/>
</dbReference>
<dbReference type="PANTHER" id="PTHR43439">
    <property type="entry name" value="PHENYLACETATE-COENZYME A LIGASE"/>
    <property type="match status" value="1"/>
</dbReference>
<sequence length="1069" mass="118229">MQNNHFVCTLGQAAALSTTPKSYRNISQFISLQSQHHPLLPAVGFPIPSPDQREWNYQVLTFDHVDRGVDVFASRLSIALDPPTQPHTVALLSHSSPEFLFTWLGLIRLGHSVLLVAPQCQPAAILHLCAVSEVCVLFYDAAHADIAETTEELAKGQRLPALEIKPLPLRASENVWQAIQGQPEGSVEPLHADERVIAYLHHTSGTSSGLPKPIPQSHRAAVGALPHLPKIPPVASFTTTPLYHGGIADLFRSWTSSALIWLFPGKDVPITARNICCCLDAAKAYAATEGLPKVKYFSSVPYVLQMMEADERGLELLQGMDIVGVGGAALPIEVGDRLVRKRVNLISRFGSAECGFILSSYRDFTTDHDWQYLRDYNPPGLLEFQERQSGLAELVIKPGWPHMHVAANVQQAKQNRPDGSFATADLFAPHPSIKNAWLYHSRADSQLTLITGKKFDPAPLEDAMAASPHLGDVLIFGNDRPFPGALLLRSEQASAMSDEELLSSIKEQVERLNRESQDHARIPLEMLIPVPYQDQPLEKSSKGTKIRRAAESRFADIINSAYSSQDSDTAPPVSDHDLPQHLIHLIQSITGQTAELREDMDLFAYGVDSIACMQLRTRLRRLIPNMEGQLPMSVVEDCGSIRRLTDYVLRKRRGQGDSGEEDEEQLMLDMVERYGAFEQSKQGTFGHGEKKGDGQVVVLTGATGALGTHILSLLQKATDVTAVYCLVRGADEQAARERVNTALQQRGLIDLGPPDAPYGNIKVVPAQFGEERLGLDDDTYDYLAKEATLIIHVAWTVNFRLKLRSFEKDNIAGVRNLLNLALSARRSLPPRFLYCSSTAAVINDPPNAAGELPEEVPSKPVSASPLGYSRSKWVAEHICLRAHEQTALGGRIAVVRVGQLAGDSTTGVWNTKEAWPMMLSTARLIKCLPDLDDEPLDWLPVDVAARAFLDTADTLDGDETMPVYHVLNPHQSPTWRQMLQWLQKREDFAIVAPKTWVERLEASSDSDHSALKLLGLWKEAYATASAASGPRRRFSTTNTSKRVSALRGVKPLDEEYLDRVWYWVQQNVR</sequence>
<dbReference type="Pfam" id="PF00550">
    <property type="entry name" value="PP-binding"/>
    <property type="match status" value="1"/>
</dbReference>
<proteinExistence type="predicted"/>
<protein>
    <recommendedName>
        <fullName evidence="4">Carrier domain-containing protein</fullName>
    </recommendedName>
</protein>
<dbReference type="InterPro" id="IPR000873">
    <property type="entry name" value="AMP-dep_synth/lig_dom"/>
</dbReference>
<feature type="domain" description="Carrier" evidence="4">
    <location>
        <begin position="573"/>
        <end position="652"/>
    </location>
</feature>
<dbReference type="EMBL" id="KB908877">
    <property type="protein sequence ID" value="EOA81017.1"/>
    <property type="molecule type" value="Genomic_DNA"/>
</dbReference>
<dbReference type="AlphaFoldDB" id="R0JXM9"/>
<evidence type="ECO:0000256" key="1">
    <source>
        <dbReference type="ARBA" id="ARBA00022450"/>
    </source>
</evidence>
<dbReference type="OrthoDB" id="429813at2759"/>
<keyword evidence="2" id="KW-0597">Phosphoprotein</keyword>